<accession>A0A7R7W3W9</accession>
<dbReference type="Gene3D" id="3.50.50.60">
    <property type="entry name" value="FAD/NAD(P)-binding domain"/>
    <property type="match status" value="1"/>
</dbReference>
<sequence>MEARIVYVRLHGTMAASCGPTYCSRGYSYNPRRLHHEGIHWENTTIQTDTAVDSVLREEASNELRATGVVTQLLDGSSKTVDATKEIVVSGAAYCSSAIMMRGSREELVQFNIDGKIDLPGVGEPDGLSDHFYLLRDRKGRPDKLLASYHKSNRAKAYMQ</sequence>
<comment type="similarity">
    <text evidence="1">Belongs to the GMC oxidoreductase family.</text>
</comment>
<name>A0A7R7W3W9_ASPKA</name>
<dbReference type="GeneID" id="64957146"/>
<evidence type="ECO:0008006" key="4">
    <source>
        <dbReference type="Google" id="ProtNLM"/>
    </source>
</evidence>
<dbReference type="InterPro" id="IPR012132">
    <property type="entry name" value="GMC_OxRdtase"/>
</dbReference>
<dbReference type="RefSeq" id="XP_041539587.1">
    <property type="nucleotide sequence ID" value="XM_041685509.1"/>
</dbReference>
<dbReference type="SUPFAM" id="SSF51905">
    <property type="entry name" value="FAD/NAD(P)-binding domain"/>
    <property type="match status" value="1"/>
</dbReference>
<organism evidence="2 3">
    <name type="scientific">Aspergillus kawachii</name>
    <name type="common">White koji mold</name>
    <name type="synonym">Aspergillus awamori var. kawachi</name>
    <dbReference type="NCBI Taxonomy" id="1069201"/>
    <lineage>
        <taxon>Eukaryota</taxon>
        <taxon>Fungi</taxon>
        <taxon>Dikarya</taxon>
        <taxon>Ascomycota</taxon>
        <taxon>Pezizomycotina</taxon>
        <taxon>Eurotiomycetes</taxon>
        <taxon>Eurotiomycetidae</taxon>
        <taxon>Eurotiales</taxon>
        <taxon>Aspergillaceae</taxon>
        <taxon>Aspergillus</taxon>
        <taxon>Aspergillus subgen. Circumdati</taxon>
    </lineage>
</organism>
<dbReference type="EMBL" id="AP024426">
    <property type="protein sequence ID" value="BCR95821.1"/>
    <property type="molecule type" value="Genomic_DNA"/>
</dbReference>
<dbReference type="GO" id="GO:0016491">
    <property type="term" value="F:oxidoreductase activity"/>
    <property type="evidence" value="ECO:0007669"/>
    <property type="project" value="TreeGrafter"/>
</dbReference>
<dbReference type="PANTHER" id="PTHR11552">
    <property type="entry name" value="GLUCOSE-METHANOL-CHOLINE GMC OXIDOREDUCTASE"/>
    <property type="match status" value="1"/>
</dbReference>
<protein>
    <recommendedName>
        <fullName evidence="4">Glucose-methanol-choline oxidoreductase N-terminal domain-containing protein</fullName>
    </recommendedName>
</protein>
<reference evidence="2" key="1">
    <citation type="submission" date="2021-01" db="EMBL/GenBank/DDBJ databases">
        <authorList>
            <consortium name="Aspergillus luchuensis mut. kawachii IFO 4304 genome sequencing consortium"/>
            <person name="Kazuki M."/>
            <person name="Futagami T."/>
        </authorList>
    </citation>
    <scope>NUCLEOTIDE SEQUENCE</scope>
    <source>
        <strain evidence="2">IFO 4308</strain>
    </source>
</reference>
<dbReference type="GO" id="GO:0050660">
    <property type="term" value="F:flavin adenine dinucleotide binding"/>
    <property type="evidence" value="ECO:0007669"/>
    <property type="project" value="InterPro"/>
</dbReference>
<dbReference type="AlphaFoldDB" id="A0A7R7W3W9"/>
<proteinExistence type="inferred from homology"/>
<evidence type="ECO:0000313" key="2">
    <source>
        <dbReference type="EMBL" id="BCR95821.1"/>
    </source>
</evidence>
<evidence type="ECO:0000313" key="3">
    <source>
        <dbReference type="Proteomes" id="UP000661280"/>
    </source>
</evidence>
<keyword evidence="3" id="KW-1185">Reference proteome</keyword>
<dbReference type="PANTHER" id="PTHR11552:SF147">
    <property type="entry name" value="CHOLINE DEHYDROGENASE, MITOCHONDRIAL"/>
    <property type="match status" value="1"/>
</dbReference>
<gene>
    <name evidence="2" type="ORF">AKAW2_20761S</name>
</gene>
<dbReference type="KEGG" id="aluc:AKAW2_20761S"/>
<dbReference type="Proteomes" id="UP000661280">
    <property type="component" value="Chromosome 2"/>
</dbReference>
<reference evidence="2" key="2">
    <citation type="submission" date="2021-02" db="EMBL/GenBank/DDBJ databases">
        <title>Aspergillus luchuensis mut. kawachii IFO 4304 genome sequence.</title>
        <authorList>
            <person name="Mori K."/>
            <person name="Kadooka C."/>
            <person name="Goto M."/>
            <person name="Futagami T."/>
        </authorList>
    </citation>
    <scope>NUCLEOTIDE SEQUENCE</scope>
    <source>
        <strain evidence="2">IFO 4308</strain>
    </source>
</reference>
<evidence type="ECO:0000256" key="1">
    <source>
        <dbReference type="ARBA" id="ARBA00010790"/>
    </source>
</evidence>
<dbReference type="InterPro" id="IPR036188">
    <property type="entry name" value="FAD/NAD-bd_sf"/>
</dbReference>
<dbReference type="OrthoDB" id="10409359at2759"/>